<dbReference type="Proteomes" id="UP000179642">
    <property type="component" value="Unassembled WGS sequence"/>
</dbReference>
<feature type="compositionally biased region" description="Low complexity" evidence="1">
    <location>
        <begin position="49"/>
        <end position="58"/>
    </location>
</feature>
<dbReference type="EMBL" id="MLYO01000029">
    <property type="protein sequence ID" value="OIK04399.1"/>
    <property type="molecule type" value="Genomic_DNA"/>
</dbReference>
<reference evidence="2 3" key="1">
    <citation type="submission" date="2016-10" db="EMBL/GenBank/DDBJ databases">
        <title>Genome sequence of Streptomyces sp. MUSC 1.</title>
        <authorList>
            <person name="Lee L.-H."/>
            <person name="Ser H.-L."/>
            <person name="Law J.W.-F."/>
        </authorList>
    </citation>
    <scope>NUCLEOTIDE SEQUENCE [LARGE SCALE GENOMIC DNA]</scope>
    <source>
        <strain evidence="2 3">MUSC 1</strain>
    </source>
</reference>
<evidence type="ECO:0008006" key="4">
    <source>
        <dbReference type="Google" id="ProtNLM"/>
    </source>
</evidence>
<feature type="compositionally biased region" description="Low complexity" evidence="1">
    <location>
        <begin position="18"/>
        <end position="29"/>
    </location>
</feature>
<gene>
    <name evidence="2" type="ORF">BIV23_17585</name>
</gene>
<protein>
    <recommendedName>
        <fullName evidence="4">Gliding motility protein</fullName>
    </recommendedName>
</protein>
<evidence type="ECO:0000313" key="3">
    <source>
        <dbReference type="Proteomes" id="UP000179642"/>
    </source>
</evidence>
<evidence type="ECO:0000256" key="1">
    <source>
        <dbReference type="SAM" id="MobiDB-lite"/>
    </source>
</evidence>
<keyword evidence="3" id="KW-1185">Reference proteome</keyword>
<feature type="compositionally biased region" description="Basic and acidic residues" evidence="1">
    <location>
        <begin position="31"/>
        <end position="40"/>
    </location>
</feature>
<comment type="caution">
    <text evidence="2">The sequence shown here is derived from an EMBL/GenBank/DDBJ whole genome shotgun (WGS) entry which is preliminary data.</text>
</comment>
<accession>A0A1S2QE11</accession>
<dbReference type="AlphaFoldDB" id="A0A1S2QE11"/>
<sequence>MAQTGVEPDGAEAEEVESAAAEETASAEAKGTTEDGREDAATQSGAGTGADDTSDGSGIPKQQSAEEAADSATGEGARR</sequence>
<name>A0A1S2QE11_9ACTN</name>
<feature type="region of interest" description="Disordered" evidence="1">
    <location>
        <begin position="1"/>
        <end position="79"/>
    </location>
</feature>
<proteinExistence type="predicted"/>
<evidence type="ECO:0000313" key="2">
    <source>
        <dbReference type="EMBL" id="OIK04399.1"/>
    </source>
</evidence>
<organism evidence="2 3">
    <name type="scientific">Streptomyces monashensis</name>
    <dbReference type="NCBI Taxonomy" id="1678012"/>
    <lineage>
        <taxon>Bacteria</taxon>
        <taxon>Bacillati</taxon>
        <taxon>Actinomycetota</taxon>
        <taxon>Actinomycetes</taxon>
        <taxon>Kitasatosporales</taxon>
        <taxon>Streptomycetaceae</taxon>
        <taxon>Streptomyces</taxon>
    </lineage>
</organism>